<gene>
    <name evidence="2" type="ORF">TrCOL_g5935</name>
</gene>
<proteinExistence type="predicted"/>
<dbReference type="OrthoDB" id="10331260at2759"/>
<dbReference type="AlphaFoldDB" id="A0A9W7GCF6"/>
<comment type="caution">
    <text evidence="2">The sequence shown here is derived from an EMBL/GenBank/DDBJ whole genome shotgun (WGS) entry which is preliminary data.</text>
</comment>
<protein>
    <submittedName>
        <fullName evidence="2">Uncharacterized protein</fullName>
    </submittedName>
</protein>
<evidence type="ECO:0000256" key="1">
    <source>
        <dbReference type="SAM" id="SignalP"/>
    </source>
</evidence>
<name>A0A9W7GCF6_9STRA</name>
<feature type="signal peptide" evidence="1">
    <location>
        <begin position="1"/>
        <end position="15"/>
    </location>
</feature>
<keyword evidence="1" id="KW-0732">Signal</keyword>
<dbReference type="Proteomes" id="UP001165065">
    <property type="component" value="Unassembled WGS sequence"/>
</dbReference>
<sequence>MKLLISASIISFVSSTKTGSDHPTLPTRWSAVTDEPSVGTGFEEYLFEDVPTPESPSAMWSKYPGCQRLIYIASNADAHRYLLGCEAVDCCVEVQSGNQVEFQIPNVSYSSGKSADVTYNRVNITNFGDKVEVDEWSWDFEVGGKVVQSFKASTVECDECVNGVR</sequence>
<accession>A0A9W7GCF6</accession>
<keyword evidence="3" id="KW-1185">Reference proteome</keyword>
<reference evidence="3" key="1">
    <citation type="journal article" date="2023" name="Commun. Biol.">
        <title>Genome analysis of Parmales, the sister group of diatoms, reveals the evolutionary specialization of diatoms from phago-mixotrophs to photoautotrophs.</title>
        <authorList>
            <person name="Ban H."/>
            <person name="Sato S."/>
            <person name="Yoshikawa S."/>
            <person name="Yamada K."/>
            <person name="Nakamura Y."/>
            <person name="Ichinomiya M."/>
            <person name="Sato N."/>
            <person name="Blanc-Mathieu R."/>
            <person name="Endo H."/>
            <person name="Kuwata A."/>
            <person name="Ogata H."/>
        </authorList>
    </citation>
    <scope>NUCLEOTIDE SEQUENCE [LARGE SCALE GENOMIC DNA]</scope>
</reference>
<dbReference type="EMBL" id="BRYA01000127">
    <property type="protein sequence ID" value="GMI40425.1"/>
    <property type="molecule type" value="Genomic_DNA"/>
</dbReference>
<feature type="chain" id="PRO_5040928781" evidence="1">
    <location>
        <begin position="16"/>
        <end position="165"/>
    </location>
</feature>
<evidence type="ECO:0000313" key="2">
    <source>
        <dbReference type="EMBL" id="GMI40425.1"/>
    </source>
</evidence>
<evidence type="ECO:0000313" key="3">
    <source>
        <dbReference type="Proteomes" id="UP001165065"/>
    </source>
</evidence>
<organism evidence="2 3">
    <name type="scientific">Triparma columacea</name>
    <dbReference type="NCBI Taxonomy" id="722753"/>
    <lineage>
        <taxon>Eukaryota</taxon>
        <taxon>Sar</taxon>
        <taxon>Stramenopiles</taxon>
        <taxon>Ochrophyta</taxon>
        <taxon>Bolidophyceae</taxon>
        <taxon>Parmales</taxon>
        <taxon>Triparmaceae</taxon>
        <taxon>Triparma</taxon>
    </lineage>
</organism>